<accession>A0A918GGI4</accession>
<dbReference type="InterPro" id="IPR021527">
    <property type="entry name" value="DUF2795"/>
</dbReference>
<evidence type="ECO:0008006" key="3">
    <source>
        <dbReference type="Google" id="ProtNLM"/>
    </source>
</evidence>
<organism evidence="1 2">
    <name type="scientific">Actinokineospora fastidiosa</name>
    <dbReference type="NCBI Taxonomy" id="1816"/>
    <lineage>
        <taxon>Bacteria</taxon>
        <taxon>Bacillati</taxon>
        <taxon>Actinomycetota</taxon>
        <taxon>Actinomycetes</taxon>
        <taxon>Pseudonocardiales</taxon>
        <taxon>Pseudonocardiaceae</taxon>
        <taxon>Actinokineospora</taxon>
    </lineage>
</organism>
<name>A0A918GGI4_9PSEU</name>
<sequence>MAASTTRDHLRDCLDQIDFPATKDDLLDAAVRRGDSTAVQALRAIPPVDYANLTEVFRAAAPDDLDR</sequence>
<protein>
    <recommendedName>
        <fullName evidence="3">DUF2795 domain-containing protein</fullName>
    </recommendedName>
</protein>
<gene>
    <name evidence="1" type="ORF">GCM10010171_26340</name>
</gene>
<keyword evidence="2" id="KW-1185">Reference proteome</keyword>
<dbReference type="AlphaFoldDB" id="A0A918GGI4"/>
<dbReference type="Pfam" id="PF11387">
    <property type="entry name" value="DUF2795"/>
    <property type="match status" value="1"/>
</dbReference>
<reference evidence="1" key="2">
    <citation type="submission" date="2020-09" db="EMBL/GenBank/DDBJ databases">
        <authorList>
            <person name="Sun Q."/>
            <person name="Ohkuma M."/>
        </authorList>
    </citation>
    <scope>NUCLEOTIDE SEQUENCE</scope>
    <source>
        <strain evidence="1">JCM 3276</strain>
    </source>
</reference>
<proteinExistence type="predicted"/>
<evidence type="ECO:0000313" key="1">
    <source>
        <dbReference type="EMBL" id="GGS31206.1"/>
    </source>
</evidence>
<comment type="caution">
    <text evidence="1">The sequence shown here is derived from an EMBL/GenBank/DDBJ whole genome shotgun (WGS) entry which is preliminary data.</text>
</comment>
<dbReference type="Proteomes" id="UP000660680">
    <property type="component" value="Unassembled WGS sequence"/>
</dbReference>
<dbReference type="EMBL" id="BMRB01000002">
    <property type="protein sequence ID" value="GGS31206.1"/>
    <property type="molecule type" value="Genomic_DNA"/>
</dbReference>
<evidence type="ECO:0000313" key="2">
    <source>
        <dbReference type="Proteomes" id="UP000660680"/>
    </source>
</evidence>
<dbReference type="RefSeq" id="WP_189210692.1">
    <property type="nucleotide sequence ID" value="NZ_BMRB01000002.1"/>
</dbReference>
<reference evidence="1" key="1">
    <citation type="journal article" date="2014" name="Int. J. Syst. Evol. Microbiol.">
        <title>Complete genome sequence of Corynebacterium casei LMG S-19264T (=DSM 44701T), isolated from a smear-ripened cheese.</title>
        <authorList>
            <consortium name="US DOE Joint Genome Institute (JGI-PGF)"/>
            <person name="Walter F."/>
            <person name="Albersmeier A."/>
            <person name="Kalinowski J."/>
            <person name="Ruckert C."/>
        </authorList>
    </citation>
    <scope>NUCLEOTIDE SEQUENCE</scope>
    <source>
        <strain evidence="1">JCM 3276</strain>
    </source>
</reference>